<reference evidence="10 11" key="1">
    <citation type="submission" date="2017-04" db="EMBL/GenBank/DDBJ databases">
        <authorList>
            <person name="Afonso C.L."/>
            <person name="Miller P.J."/>
            <person name="Scott M.A."/>
            <person name="Spackman E."/>
            <person name="Goraichik I."/>
            <person name="Dimitrov K.M."/>
            <person name="Suarez D.L."/>
            <person name="Swayne D.E."/>
        </authorList>
    </citation>
    <scope>NUCLEOTIDE SEQUENCE [LARGE SCALE GENOMIC DNA]</scope>
    <source>
        <strain evidence="10 11">DSM 11270</strain>
    </source>
</reference>
<dbReference type="PANTHER" id="PTHR42829:SF2">
    <property type="entry name" value="NADH-UBIQUINONE OXIDOREDUCTASE CHAIN 5"/>
    <property type="match status" value="1"/>
</dbReference>
<dbReference type="Pfam" id="PF00361">
    <property type="entry name" value="Proton_antipo_M"/>
    <property type="match status" value="1"/>
</dbReference>
<evidence type="ECO:0000256" key="4">
    <source>
        <dbReference type="ARBA" id="ARBA00022989"/>
    </source>
</evidence>
<feature type="transmembrane region" description="Helical" evidence="7">
    <location>
        <begin position="92"/>
        <end position="112"/>
    </location>
</feature>
<feature type="domain" description="NADH:quinone oxidoreductase/Mrp antiporter transmembrane" evidence="8">
    <location>
        <begin position="141"/>
        <end position="429"/>
    </location>
</feature>
<dbReference type="AlphaFoldDB" id="A0A1W1VKM7"/>
<dbReference type="InterPro" id="IPR003945">
    <property type="entry name" value="NU5C-like"/>
</dbReference>
<feature type="transmembrane region" description="Helical" evidence="7">
    <location>
        <begin position="187"/>
        <end position="206"/>
    </location>
</feature>
<dbReference type="InterPro" id="IPR001750">
    <property type="entry name" value="ND/Mrp_TM"/>
</dbReference>
<accession>A0A1W1VKM7</accession>
<dbReference type="OrthoDB" id="9807568at2"/>
<feature type="transmembrane region" description="Helical" evidence="7">
    <location>
        <begin position="148"/>
        <end position="167"/>
    </location>
</feature>
<dbReference type="PRINTS" id="PR01434">
    <property type="entry name" value="NADHDHGNASE5"/>
</dbReference>
<dbReference type="GO" id="GO:0008137">
    <property type="term" value="F:NADH dehydrogenase (ubiquinone) activity"/>
    <property type="evidence" value="ECO:0007669"/>
    <property type="project" value="InterPro"/>
</dbReference>
<gene>
    <name evidence="10" type="ORF">SAMN00017405_0112</name>
</gene>
<evidence type="ECO:0000259" key="9">
    <source>
        <dbReference type="Pfam" id="PF00662"/>
    </source>
</evidence>
<evidence type="ECO:0000256" key="6">
    <source>
        <dbReference type="RuleBase" id="RU000320"/>
    </source>
</evidence>
<evidence type="ECO:0000256" key="7">
    <source>
        <dbReference type="SAM" id="Phobius"/>
    </source>
</evidence>
<feature type="transmembrane region" description="Helical" evidence="7">
    <location>
        <begin position="124"/>
        <end position="142"/>
    </location>
</feature>
<dbReference type="NCBIfam" id="NF005141">
    <property type="entry name" value="PRK06590.1"/>
    <property type="match status" value="1"/>
</dbReference>
<feature type="transmembrane region" description="Helical" evidence="7">
    <location>
        <begin position="462"/>
        <end position="480"/>
    </location>
</feature>
<name>A0A1W1VKM7_DESTI</name>
<dbReference type="Pfam" id="PF00662">
    <property type="entry name" value="Proton_antipo_N"/>
    <property type="match status" value="1"/>
</dbReference>
<sequence length="628" mass="69370">MVNSFGIDYIWLVPLSPLISFVLISFLFKRLKMLSALTSVIGLLVSFGMTLDIIRTIVTTNLITMKNPIEKSITWLDMNGLFIEMGALIDPLTAVMLFVVTFISLLVAIYSIGYMKDDPYFSRFFGYVSLFVFSMLGLVISNNYFQTFVFWELVGLSSYLLIGFYFYKDSAAKACDKAFNTNRVADFGFMLGIILLFLHFGTFNFGQLAGSIASSTDLAFLTLAAILVFIGPVGKSGQFPLHVWLPDAMEGPTPCSALIHAATMVAAGVYLLARGFILFASVEQVMTIIAYVGGFTAIFAATIAITQRDLKRILAYSTLSQLGYMVMAIGIGSMTAGMFHLTTHAFFKALMFLCAGSVIHAIHKQDIFEMGGIFKEMKITTITMVIGGLAIAGIPPFAGFWSKDEILLACQINGFPVLYVVASFTAFLTAFYMFRMIFLAFFGEKRSEFTAHESPLSMTVPLMILAFFSIVGGFIGAPFIEKGFASYIYVNHVHHPVPNYMIMGSSTIIATLGILLAYLMYIKKIISADAIATRFKPIYNLLYNKYYIDEFYGWVFNNLVLGFAALCNWLDRNIVDGTAHFIAWIIRTIGAKGRYVHTGSLQTYGLVIFAAIIVIVLFLAGPVIGGVQ</sequence>
<dbReference type="PANTHER" id="PTHR42829">
    <property type="entry name" value="NADH-UBIQUINONE OXIDOREDUCTASE CHAIN 5"/>
    <property type="match status" value="1"/>
</dbReference>
<dbReference type="InterPro" id="IPR001516">
    <property type="entry name" value="Proton_antipo_N"/>
</dbReference>
<feature type="transmembrane region" description="Helical" evidence="7">
    <location>
        <begin position="500"/>
        <end position="521"/>
    </location>
</feature>
<feature type="transmembrane region" description="Helical" evidence="7">
    <location>
        <begin position="417"/>
        <end position="442"/>
    </location>
</feature>
<dbReference type="EMBL" id="FWWT01000022">
    <property type="protein sequence ID" value="SMB93917.1"/>
    <property type="molecule type" value="Genomic_DNA"/>
</dbReference>
<dbReference type="PRINTS" id="PR01435">
    <property type="entry name" value="NPOXDRDTASE5"/>
</dbReference>
<dbReference type="NCBIfam" id="TIGR01974">
    <property type="entry name" value="NDH_I_L"/>
    <property type="match status" value="1"/>
</dbReference>
<dbReference type="STRING" id="656914.SAMN00017405_0112"/>
<dbReference type="InterPro" id="IPR018393">
    <property type="entry name" value="NADHpl_OxRdtase_5_subgr"/>
</dbReference>
<protein>
    <submittedName>
        <fullName evidence="10">NADH dehydrogenase subunit L</fullName>
    </submittedName>
</protein>
<feature type="transmembrane region" description="Helical" evidence="7">
    <location>
        <begin position="6"/>
        <end position="28"/>
    </location>
</feature>
<comment type="similarity">
    <text evidence="2">Belongs to the CPA3 antiporters (TC 2.A.63) subunit A family.</text>
</comment>
<keyword evidence="11" id="KW-1185">Reference proteome</keyword>
<dbReference type="GO" id="GO:0003954">
    <property type="term" value="F:NADH dehydrogenase activity"/>
    <property type="evidence" value="ECO:0007669"/>
    <property type="project" value="TreeGrafter"/>
</dbReference>
<dbReference type="RefSeq" id="WP_084053937.1">
    <property type="nucleotide sequence ID" value="NZ_FWWT01000022.1"/>
</dbReference>
<feature type="transmembrane region" description="Helical" evidence="7">
    <location>
        <begin position="40"/>
        <end position="58"/>
    </location>
</feature>
<evidence type="ECO:0000256" key="1">
    <source>
        <dbReference type="ARBA" id="ARBA00004127"/>
    </source>
</evidence>
<dbReference type="Gene3D" id="1.20.5.2700">
    <property type="match status" value="1"/>
</dbReference>
<feature type="transmembrane region" description="Helical" evidence="7">
    <location>
        <begin position="285"/>
        <end position="306"/>
    </location>
</feature>
<dbReference type="GO" id="GO:0042773">
    <property type="term" value="P:ATP synthesis coupled electron transport"/>
    <property type="evidence" value="ECO:0007669"/>
    <property type="project" value="InterPro"/>
</dbReference>
<feature type="transmembrane region" description="Helical" evidence="7">
    <location>
        <begin position="345"/>
        <end position="362"/>
    </location>
</feature>
<feature type="domain" description="NADH-Ubiquinone oxidoreductase (complex I) chain 5 N-terminal" evidence="9">
    <location>
        <begin position="75"/>
        <end position="125"/>
    </location>
</feature>
<feature type="transmembrane region" description="Helical" evidence="7">
    <location>
        <begin position="313"/>
        <end position="339"/>
    </location>
</feature>
<organism evidence="10 11">
    <name type="scientific">Desulfonispora thiosulfatigenes DSM 11270</name>
    <dbReference type="NCBI Taxonomy" id="656914"/>
    <lineage>
        <taxon>Bacteria</taxon>
        <taxon>Bacillati</taxon>
        <taxon>Bacillota</taxon>
        <taxon>Clostridia</taxon>
        <taxon>Eubacteriales</taxon>
        <taxon>Peptococcaceae</taxon>
        <taxon>Desulfonispora</taxon>
    </lineage>
</organism>
<feature type="transmembrane region" description="Helical" evidence="7">
    <location>
        <begin position="604"/>
        <end position="625"/>
    </location>
</feature>
<evidence type="ECO:0000256" key="2">
    <source>
        <dbReference type="ARBA" id="ARBA00008483"/>
    </source>
</evidence>
<comment type="subcellular location">
    <subcellularLocation>
        <location evidence="1">Endomembrane system</location>
        <topology evidence="1">Multi-pass membrane protein</topology>
    </subcellularLocation>
    <subcellularLocation>
        <location evidence="6">Membrane</location>
        <topology evidence="6">Multi-pass membrane protein</topology>
    </subcellularLocation>
</comment>
<evidence type="ECO:0000256" key="3">
    <source>
        <dbReference type="ARBA" id="ARBA00022692"/>
    </source>
</evidence>
<proteinExistence type="inferred from homology"/>
<evidence type="ECO:0000313" key="10">
    <source>
        <dbReference type="EMBL" id="SMB93917.1"/>
    </source>
</evidence>
<dbReference type="Proteomes" id="UP000192731">
    <property type="component" value="Unassembled WGS sequence"/>
</dbReference>
<dbReference type="GO" id="GO:0048038">
    <property type="term" value="F:quinone binding"/>
    <property type="evidence" value="ECO:0007669"/>
    <property type="project" value="UniProtKB-KW"/>
</dbReference>
<keyword evidence="5 7" id="KW-0472">Membrane</keyword>
<evidence type="ECO:0000256" key="5">
    <source>
        <dbReference type="ARBA" id="ARBA00023136"/>
    </source>
</evidence>
<evidence type="ECO:0000259" key="8">
    <source>
        <dbReference type="Pfam" id="PF00361"/>
    </source>
</evidence>
<keyword evidence="3 6" id="KW-0812">Transmembrane</keyword>
<feature type="transmembrane region" description="Helical" evidence="7">
    <location>
        <begin position="382"/>
        <end position="402"/>
    </location>
</feature>
<keyword evidence="4 7" id="KW-1133">Transmembrane helix</keyword>
<feature type="transmembrane region" description="Helical" evidence="7">
    <location>
        <begin position="255"/>
        <end position="273"/>
    </location>
</feature>
<dbReference type="GO" id="GO:0015990">
    <property type="term" value="P:electron transport coupled proton transport"/>
    <property type="evidence" value="ECO:0007669"/>
    <property type="project" value="TreeGrafter"/>
</dbReference>
<evidence type="ECO:0000313" key="11">
    <source>
        <dbReference type="Proteomes" id="UP000192731"/>
    </source>
</evidence>
<dbReference type="GO" id="GO:0016020">
    <property type="term" value="C:membrane"/>
    <property type="evidence" value="ECO:0007669"/>
    <property type="project" value="UniProtKB-SubCell"/>
</dbReference>
<dbReference type="GO" id="GO:0012505">
    <property type="term" value="C:endomembrane system"/>
    <property type="evidence" value="ECO:0007669"/>
    <property type="project" value="UniProtKB-SubCell"/>
</dbReference>